<dbReference type="AlphaFoldDB" id="A0A914MJR2"/>
<keyword evidence="2" id="KW-1185">Reference proteome</keyword>
<accession>A0A914MJR2</accession>
<reference evidence="3" key="1">
    <citation type="submission" date="2022-11" db="UniProtKB">
        <authorList>
            <consortium name="WormBaseParasite"/>
        </authorList>
    </citation>
    <scope>IDENTIFICATION</scope>
</reference>
<organism evidence="2 3">
    <name type="scientific">Meloidogyne incognita</name>
    <name type="common">Southern root-knot nematode worm</name>
    <name type="synonym">Oxyuris incognita</name>
    <dbReference type="NCBI Taxonomy" id="6306"/>
    <lineage>
        <taxon>Eukaryota</taxon>
        <taxon>Metazoa</taxon>
        <taxon>Ecdysozoa</taxon>
        <taxon>Nematoda</taxon>
        <taxon>Chromadorea</taxon>
        <taxon>Rhabditida</taxon>
        <taxon>Tylenchina</taxon>
        <taxon>Tylenchomorpha</taxon>
        <taxon>Tylenchoidea</taxon>
        <taxon>Meloidogynidae</taxon>
        <taxon>Meloidogyninae</taxon>
        <taxon>Meloidogyne</taxon>
        <taxon>Meloidogyne incognita group</taxon>
    </lineage>
</organism>
<name>A0A914MJR2_MELIC</name>
<protein>
    <submittedName>
        <fullName evidence="3">Uncharacterized protein</fullName>
    </submittedName>
</protein>
<dbReference type="Proteomes" id="UP000887563">
    <property type="component" value="Unplaced"/>
</dbReference>
<proteinExistence type="predicted"/>
<evidence type="ECO:0000256" key="1">
    <source>
        <dbReference type="SAM" id="MobiDB-lite"/>
    </source>
</evidence>
<evidence type="ECO:0000313" key="3">
    <source>
        <dbReference type="WBParaSite" id="Minc3s02026g27848"/>
    </source>
</evidence>
<feature type="region of interest" description="Disordered" evidence="1">
    <location>
        <begin position="19"/>
        <end position="66"/>
    </location>
</feature>
<dbReference type="WBParaSite" id="Minc3s02026g27848">
    <property type="protein sequence ID" value="Minc3s02026g27848"/>
    <property type="gene ID" value="Minc3s02026g27848"/>
</dbReference>
<sequence>MQRICVQVEELFKKKLKKSEKALSETSSIDCEVHVSTRGRKPKQQLNDETMTKHRRSAGMSEKPKEHEDLALQLNKFYNNVMRKRTKARHNNELPIEHEEKQCIGPECTNSVRQGSKYCSERCGLALAQVSDFDIFGVRFTIRVLFLSELRPCFSFSCLKTSKATDFFKEFQNQGLLSKNGRREGTFPQIFQTKFFNFQIRLKTILPQRFNDFFCQSSFKTNRRQQKTR</sequence>
<evidence type="ECO:0000313" key="2">
    <source>
        <dbReference type="Proteomes" id="UP000887563"/>
    </source>
</evidence>